<evidence type="ECO:0000256" key="4">
    <source>
        <dbReference type="ARBA" id="ARBA00022723"/>
    </source>
</evidence>
<keyword evidence="5 9" id="KW-0671">Queuosine biosynthesis</keyword>
<comment type="similarity">
    <text evidence="2 9">Belongs to the PTPS family. QueD subfamily.</text>
</comment>
<dbReference type="InterPro" id="IPR038418">
    <property type="entry name" value="6-PTP_synth/QueD_sf"/>
</dbReference>
<evidence type="ECO:0000256" key="7">
    <source>
        <dbReference type="ARBA" id="ARBA00023239"/>
    </source>
</evidence>
<dbReference type="GO" id="GO:0008616">
    <property type="term" value="P:tRNA queuosine(34) biosynthetic process"/>
    <property type="evidence" value="ECO:0007669"/>
    <property type="project" value="UniProtKB-KW"/>
</dbReference>
<comment type="cofactor">
    <cofactor evidence="9 11">
        <name>Zn(2+)</name>
        <dbReference type="ChEBI" id="CHEBI:29105"/>
    </cofactor>
    <text evidence="9 11">Binds 1 zinc ion per subunit.</text>
</comment>
<evidence type="ECO:0000313" key="12">
    <source>
        <dbReference type="EMBL" id="QJR38253.1"/>
    </source>
</evidence>
<name>A0A6M4IU33_9BACT</name>
<evidence type="ECO:0000256" key="3">
    <source>
        <dbReference type="ARBA" id="ARBA00018141"/>
    </source>
</evidence>
<accession>A0A6M4IU33</accession>
<dbReference type="EC" id="4.-.-.-" evidence="9"/>
<comment type="pathway">
    <text evidence="1 9">Purine metabolism; 7-cyano-7-deazaguanine biosynthesis.</text>
</comment>
<keyword evidence="13" id="KW-1185">Reference proteome</keyword>
<feature type="binding site" evidence="11">
    <location>
        <position position="13"/>
    </location>
    <ligand>
        <name>Zn(2+)</name>
        <dbReference type="ChEBI" id="CHEBI:29105"/>
    </ligand>
</feature>
<evidence type="ECO:0000313" key="13">
    <source>
        <dbReference type="Proteomes" id="UP000500938"/>
    </source>
</evidence>
<evidence type="ECO:0000256" key="8">
    <source>
        <dbReference type="ARBA" id="ARBA00048807"/>
    </source>
</evidence>
<evidence type="ECO:0000256" key="6">
    <source>
        <dbReference type="ARBA" id="ARBA00022833"/>
    </source>
</evidence>
<feature type="active site" description="Charge relay system" evidence="10">
    <location>
        <position position="68"/>
    </location>
</feature>
<evidence type="ECO:0000256" key="10">
    <source>
        <dbReference type="PIRSR" id="PIRSR006113-1"/>
    </source>
</evidence>
<evidence type="ECO:0000256" key="9">
    <source>
        <dbReference type="PIRNR" id="PIRNR006113"/>
    </source>
</evidence>
<dbReference type="InterPro" id="IPR007115">
    <property type="entry name" value="6-PTP_synth/QueD"/>
</dbReference>
<dbReference type="NCBIfam" id="TIGR03367">
    <property type="entry name" value="queuosine_QueD"/>
    <property type="match status" value="1"/>
</dbReference>
<gene>
    <name evidence="12" type="primary">queD</name>
    <name evidence="12" type="ORF">HKW67_15430</name>
</gene>
<dbReference type="Gene3D" id="3.30.479.10">
    <property type="entry name" value="6-pyruvoyl tetrahydropterin synthase/QueD"/>
    <property type="match status" value="1"/>
</dbReference>
<feature type="binding site" evidence="11">
    <location>
        <position position="30"/>
    </location>
    <ligand>
        <name>Zn(2+)</name>
        <dbReference type="ChEBI" id="CHEBI:29105"/>
    </ligand>
</feature>
<comment type="catalytic activity">
    <reaction evidence="8 9">
        <text>7,8-dihydroneopterin 3'-triphosphate + H2O = 6-carboxy-5,6,7,8-tetrahydropterin + triphosphate + acetaldehyde + 2 H(+)</text>
        <dbReference type="Rhea" id="RHEA:27966"/>
        <dbReference type="ChEBI" id="CHEBI:15343"/>
        <dbReference type="ChEBI" id="CHEBI:15377"/>
        <dbReference type="ChEBI" id="CHEBI:15378"/>
        <dbReference type="ChEBI" id="CHEBI:18036"/>
        <dbReference type="ChEBI" id="CHEBI:58462"/>
        <dbReference type="ChEBI" id="CHEBI:61032"/>
        <dbReference type="EC" id="4.1.2.50"/>
    </reaction>
</comment>
<feature type="active site" description="Proton acceptor" evidence="10">
    <location>
        <position position="24"/>
    </location>
</feature>
<dbReference type="FunFam" id="3.30.479.10:FF:000001">
    <property type="entry name" value="6-carboxy-5,6,7,8-tetrahydropterin synthase"/>
    <property type="match status" value="1"/>
</dbReference>
<dbReference type="SUPFAM" id="SSF55620">
    <property type="entry name" value="Tetrahydrobiopterin biosynthesis enzymes-like"/>
    <property type="match status" value="1"/>
</dbReference>
<keyword evidence="4 9" id="KW-0479">Metal-binding</keyword>
<dbReference type="GO" id="GO:0070497">
    <property type="term" value="F:6-carboxytetrahydropterin synthase activity"/>
    <property type="evidence" value="ECO:0007669"/>
    <property type="project" value="UniProtKB-EC"/>
</dbReference>
<dbReference type="Proteomes" id="UP000500938">
    <property type="component" value="Chromosome"/>
</dbReference>
<dbReference type="AlphaFoldDB" id="A0A6M4IU33"/>
<evidence type="ECO:0000256" key="5">
    <source>
        <dbReference type="ARBA" id="ARBA00022785"/>
    </source>
</evidence>
<reference evidence="12 13" key="1">
    <citation type="submission" date="2020-05" db="EMBL/GenBank/DDBJ databases">
        <title>Complete genome sequence of Gemmatimonas greenlandica TET16.</title>
        <authorList>
            <person name="Zeng Y."/>
        </authorList>
    </citation>
    <scope>NUCLEOTIDE SEQUENCE [LARGE SCALE GENOMIC DNA]</scope>
    <source>
        <strain evidence="12 13">TET16</strain>
    </source>
</reference>
<proteinExistence type="inferred from homology"/>
<dbReference type="UniPathway" id="UPA00391"/>
<evidence type="ECO:0000256" key="1">
    <source>
        <dbReference type="ARBA" id="ARBA00005061"/>
    </source>
</evidence>
<dbReference type="PANTHER" id="PTHR12589">
    <property type="entry name" value="PYRUVOYL TETRAHYDROBIOPTERIN SYNTHASE"/>
    <property type="match status" value="1"/>
</dbReference>
<organism evidence="12 13">
    <name type="scientific">Gemmatimonas groenlandica</name>
    <dbReference type="NCBI Taxonomy" id="2732249"/>
    <lineage>
        <taxon>Bacteria</taxon>
        <taxon>Pseudomonadati</taxon>
        <taxon>Gemmatimonadota</taxon>
        <taxon>Gemmatimonadia</taxon>
        <taxon>Gemmatimonadales</taxon>
        <taxon>Gemmatimonadaceae</taxon>
        <taxon>Gemmatimonas</taxon>
    </lineage>
</organism>
<dbReference type="GO" id="GO:0046872">
    <property type="term" value="F:metal ion binding"/>
    <property type="evidence" value="ECO:0007669"/>
    <property type="project" value="UniProtKB-KW"/>
</dbReference>
<keyword evidence="6 9" id="KW-0862">Zinc</keyword>
<evidence type="ECO:0000256" key="2">
    <source>
        <dbReference type="ARBA" id="ARBA00008900"/>
    </source>
</evidence>
<feature type="active site" description="Charge relay system" evidence="10">
    <location>
        <position position="107"/>
    </location>
</feature>
<dbReference type="Pfam" id="PF01242">
    <property type="entry name" value="PTPS"/>
    <property type="match status" value="1"/>
</dbReference>
<dbReference type="EMBL" id="CP053085">
    <property type="protein sequence ID" value="QJR38253.1"/>
    <property type="molecule type" value="Genomic_DNA"/>
</dbReference>
<dbReference type="PIRSF" id="PIRSF006113">
    <property type="entry name" value="PTP_synth"/>
    <property type="match status" value="1"/>
</dbReference>
<dbReference type="KEGG" id="ggr:HKW67_15430"/>
<dbReference type="RefSeq" id="WP_171227690.1">
    <property type="nucleotide sequence ID" value="NZ_CP053085.1"/>
</dbReference>
<evidence type="ECO:0000256" key="11">
    <source>
        <dbReference type="PIRSR" id="PIRSR006113-2"/>
    </source>
</evidence>
<dbReference type="PANTHER" id="PTHR12589:SF7">
    <property type="entry name" value="6-PYRUVOYL TETRAHYDROBIOPTERIN SYNTHASE"/>
    <property type="match status" value="1"/>
</dbReference>
<protein>
    <recommendedName>
        <fullName evidence="3 9">6-carboxy-5,6,7,8-tetrahydropterin synthase</fullName>
        <ecNumber evidence="9">4.-.-.-</ecNumber>
    </recommendedName>
</protein>
<sequence>MEIYKQFTFEAAHRLPNVPPGHKCARLHGHSFEVTVHVRGPLSAHEGWVMDFADLKASVKPIIEELDHYYLNDIAGLENPTSEVIARWIWRRLAPALPGLSQIVVRETCTSGCVYRGEDE</sequence>
<keyword evidence="7 9" id="KW-0456">Lyase</keyword>
<feature type="binding site" evidence="11">
    <location>
        <position position="28"/>
    </location>
    <ligand>
        <name>Zn(2+)</name>
        <dbReference type="ChEBI" id="CHEBI:29105"/>
    </ligand>
</feature>